<keyword evidence="4" id="KW-1185">Reference proteome</keyword>
<dbReference type="Proteomes" id="UP000467840">
    <property type="component" value="Chromosome 7"/>
</dbReference>
<dbReference type="Pfam" id="PF03909">
    <property type="entry name" value="BSD"/>
    <property type="match status" value="1"/>
</dbReference>
<protein>
    <recommendedName>
        <fullName evidence="2">BSD domain-containing protein</fullName>
    </recommendedName>
</protein>
<dbReference type="Gene3D" id="1.10.3970.10">
    <property type="entry name" value="BSD domain"/>
    <property type="match status" value="1"/>
</dbReference>
<reference evidence="3 4" key="1">
    <citation type="journal article" date="2020" name="Mol. Plant">
        <title>The Chromosome-Based Rubber Tree Genome Provides New Insights into Spurge Genome Evolution and Rubber Biosynthesis.</title>
        <authorList>
            <person name="Liu J."/>
            <person name="Shi C."/>
            <person name="Shi C.C."/>
            <person name="Li W."/>
            <person name="Zhang Q.J."/>
            <person name="Zhang Y."/>
            <person name="Li K."/>
            <person name="Lu H.F."/>
            <person name="Shi C."/>
            <person name="Zhu S.T."/>
            <person name="Xiao Z.Y."/>
            <person name="Nan H."/>
            <person name="Yue Y."/>
            <person name="Zhu X.G."/>
            <person name="Wu Y."/>
            <person name="Hong X.N."/>
            <person name="Fan G.Y."/>
            <person name="Tong Y."/>
            <person name="Zhang D."/>
            <person name="Mao C.L."/>
            <person name="Liu Y.L."/>
            <person name="Hao S.J."/>
            <person name="Liu W.Q."/>
            <person name="Lv M.Q."/>
            <person name="Zhang H.B."/>
            <person name="Liu Y."/>
            <person name="Hu-Tang G.R."/>
            <person name="Wang J.P."/>
            <person name="Wang J.H."/>
            <person name="Sun Y.H."/>
            <person name="Ni S.B."/>
            <person name="Chen W.B."/>
            <person name="Zhang X.C."/>
            <person name="Jiao Y.N."/>
            <person name="Eichler E.E."/>
            <person name="Li G.H."/>
            <person name="Liu X."/>
            <person name="Gao L.Z."/>
        </authorList>
    </citation>
    <scope>NUCLEOTIDE SEQUENCE [LARGE SCALE GENOMIC DNA]</scope>
    <source>
        <strain evidence="4">cv. GT1</strain>
        <tissue evidence="3">Leaf</tissue>
    </source>
</reference>
<comment type="caution">
    <text evidence="3">The sequence shown here is derived from an EMBL/GenBank/DDBJ whole genome shotgun (WGS) entry which is preliminary data.</text>
</comment>
<dbReference type="Pfam" id="PF05678">
    <property type="entry name" value="VQ"/>
    <property type="match status" value="1"/>
</dbReference>
<dbReference type="PROSITE" id="PS50858">
    <property type="entry name" value="BSD"/>
    <property type="match status" value="1"/>
</dbReference>
<dbReference type="SUPFAM" id="SSF140383">
    <property type="entry name" value="BSD domain-like"/>
    <property type="match status" value="1"/>
</dbReference>
<dbReference type="PANTHER" id="PTHR31923">
    <property type="entry name" value="BSD DOMAIN-CONTAINING PROTEIN"/>
    <property type="match status" value="1"/>
</dbReference>
<dbReference type="InterPro" id="IPR035925">
    <property type="entry name" value="BSD_dom_sf"/>
</dbReference>
<gene>
    <name evidence="3" type="ORF">GH714_033254</name>
</gene>
<feature type="region of interest" description="Disordered" evidence="1">
    <location>
        <begin position="347"/>
        <end position="376"/>
    </location>
</feature>
<evidence type="ECO:0000256" key="1">
    <source>
        <dbReference type="SAM" id="MobiDB-lite"/>
    </source>
</evidence>
<dbReference type="SMART" id="SM00751">
    <property type="entry name" value="BSD"/>
    <property type="match status" value="1"/>
</dbReference>
<evidence type="ECO:0000313" key="4">
    <source>
        <dbReference type="Proteomes" id="UP000467840"/>
    </source>
</evidence>
<dbReference type="PANTHER" id="PTHR31923:SF4">
    <property type="entry name" value="BSD DOMAIN-CONTAINING PROTEIN"/>
    <property type="match status" value="1"/>
</dbReference>
<evidence type="ECO:0000313" key="3">
    <source>
        <dbReference type="EMBL" id="KAF2295594.1"/>
    </source>
</evidence>
<feature type="compositionally biased region" description="Polar residues" evidence="1">
    <location>
        <begin position="474"/>
        <end position="483"/>
    </location>
</feature>
<dbReference type="InterPro" id="IPR008889">
    <property type="entry name" value="VQ"/>
</dbReference>
<evidence type="ECO:0000259" key="2">
    <source>
        <dbReference type="PROSITE" id="PS50858"/>
    </source>
</evidence>
<organism evidence="3 4">
    <name type="scientific">Hevea brasiliensis</name>
    <name type="common">Para rubber tree</name>
    <name type="synonym">Siphonia brasiliensis</name>
    <dbReference type="NCBI Taxonomy" id="3981"/>
    <lineage>
        <taxon>Eukaryota</taxon>
        <taxon>Viridiplantae</taxon>
        <taxon>Streptophyta</taxon>
        <taxon>Embryophyta</taxon>
        <taxon>Tracheophyta</taxon>
        <taxon>Spermatophyta</taxon>
        <taxon>Magnoliopsida</taxon>
        <taxon>eudicotyledons</taxon>
        <taxon>Gunneridae</taxon>
        <taxon>Pentapetalae</taxon>
        <taxon>rosids</taxon>
        <taxon>fabids</taxon>
        <taxon>Malpighiales</taxon>
        <taxon>Euphorbiaceae</taxon>
        <taxon>Crotonoideae</taxon>
        <taxon>Micrandreae</taxon>
        <taxon>Hevea</taxon>
    </lineage>
</organism>
<sequence>MYISQYPREGKGLKVSQLLHAVRKPQLKPWKKPIAPLAPTPPRVYKVDPINFKDLVQKLTGAPEPSQPQQRLQRVAPPPLVLDKDKPALFSREFAAAAPLQLLPSPVKTPFSALFQELMSDTTDPKLKKISDSVVASPSLELNLLSPSTHGCKISDGTGHNPQPHQLTDPEESNEDLIAGIRSDFAEIGGKFKSGISKLSSNVNVSEISKIASNFLQIGSEKDFTDEDLVGSAVGVTEEVIAFARDIAMHPETWLDFPVPDDEDFDDFDMSDAQQEHALAVERLAPRLAALRIELCPGYMSEGCFWKIYFVLLHPRLIKHDAELLSTPQIVEARAMLSHELQNKAKATKPGWSGIGTSRSTGTADLPNEESLSVPSHAEYESVPLKTSIEVGHPTILANTSGNEAIPSGIVDEQETEKHPVLSTEMQIIDKAVVEEESVDQAKHRHLSSSSSKVLDEKFEDDADDWLKDESSEMVGTSGSTMHIGNDEDVSFSDLEEDDGDVPTSYKKVTSGSDASTKDSRDWVQLSKGSSDSLRILILSA</sequence>
<accession>A0A6A6L3Q8</accession>
<dbReference type="InterPro" id="IPR005607">
    <property type="entry name" value="BSD_dom"/>
</dbReference>
<feature type="compositionally biased region" description="Acidic residues" evidence="1">
    <location>
        <begin position="487"/>
        <end position="501"/>
    </location>
</feature>
<proteinExistence type="predicted"/>
<dbReference type="EMBL" id="JAAGAX010000013">
    <property type="protein sequence ID" value="KAF2295594.1"/>
    <property type="molecule type" value="Genomic_DNA"/>
</dbReference>
<name>A0A6A6L3Q8_HEVBR</name>
<feature type="domain" description="BSD" evidence="2">
    <location>
        <begin position="265"/>
        <end position="317"/>
    </location>
</feature>
<dbReference type="AlphaFoldDB" id="A0A6A6L3Q8"/>
<feature type="region of interest" description="Disordered" evidence="1">
    <location>
        <begin position="468"/>
        <end position="528"/>
    </location>
</feature>